<evidence type="ECO:0000313" key="1">
    <source>
        <dbReference type="EMBL" id="GMI19115.1"/>
    </source>
</evidence>
<organism evidence="1 2">
    <name type="scientific">Tetraparma gracilis</name>
    <dbReference type="NCBI Taxonomy" id="2962635"/>
    <lineage>
        <taxon>Eukaryota</taxon>
        <taxon>Sar</taxon>
        <taxon>Stramenopiles</taxon>
        <taxon>Ochrophyta</taxon>
        <taxon>Bolidophyceae</taxon>
        <taxon>Parmales</taxon>
        <taxon>Triparmaceae</taxon>
        <taxon>Tetraparma</taxon>
    </lineage>
</organism>
<gene>
    <name evidence="1" type="ORF">TeGR_g12868</name>
</gene>
<comment type="caution">
    <text evidence="1">The sequence shown here is derived from an EMBL/GenBank/DDBJ whole genome shotgun (WGS) entry which is preliminary data.</text>
</comment>
<feature type="non-terminal residue" evidence="1">
    <location>
        <position position="1"/>
    </location>
</feature>
<sequence length="60" mass="6669">NVAKLETSSLAFHAWTGAEGSLRDVLLAEVYSDYHKNGRLPKLRDPSGAIGLLWSMRQLK</sequence>
<dbReference type="EMBL" id="BRYB01001139">
    <property type="protein sequence ID" value="GMI19115.1"/>
    <property type="molecule type" value="Genomic_DNA"/>
</dbReference>
<evidence type="ECO:0000313" key="2">
    <source>
        <dbReference type="Proteomes" id="UP001165060"/>
    </source>
</evidence>
<keyword evidence="2" id="KW-1185">Reference proteome</keyword>
<accession>A0ABQ6M454</accession>
<proteinExistence type="predicted"/>
<dbReference type="Proteomes" id="UP001165060">
    <property type="component" value="Unassembled WGS sequence"/>
</dbReference>
<protein>
    <submittedName>
        <fullName evidence="1">Uncharacterized protein</fullName>
    </submittedName>
</protein>
<name>A0ABQ6M454_9STRA</name>
<reference evidence="1 2" key="1">
    <citation type="journal article" date="2023" name="Commun. Biol.">
        <title>Genome analysis of Parmales, the sister group of diatoms, reveals the evolutionary specialization of diatoms from phago-mixotrophs to photoautotrophs.</title>
        <authorList>
            <person name="Ban H."/>
            <person name="Sato S."/>
            <person name="Yoshikawa S."/>
            <person name="Yamada K."/>
            <person name="Nakamura Y."/>
            <person name="Ichinomiya M."/>
            <person name="Sato N."/>
            <person name="Blanc-Mathieu R."/>
            <person name="Endo H."/>
            <person name="Kuwata A."/>
            <person name="Ogata H."/>
        </authorList>
    </citation>
    <scope>NUCLEOTIDE SEQUENCE [LARGE SCALE GENOMIC DNA]</scope>
</reference>